<gene>
    <name evidence="2" type="ORF">QE152_g24672</name>
</gene>
<evidence type="ECO:0000313" key="2">
    <source>
        <dbReference type="EMBL" id="KAK9712858.1"/>
    </source>
</evidence>
<keyword evidence="3" id="KW-1185">Reference proteome</keyword>
<protein>
    <submittedName>
        <fullName evidence="2">Uncharacterized protein</fullName>
    </submittedName>
</protein>
<dbReference type="Proteomes" id="UP001458880">
    <property type="component" value="Unassembled WGS sequence"/>
</dbReference>
<evidence type="ECO:0000256" key="1">
    <source>
        <dbReference type="SAM" id="MobiDB-lite"/>
    </source>
</evidence>
<organism evidence="2 3">
    <name type="scientific">Popillia japonica</name>
    <name type="common">Japanese beetle</name>
    <dbReference type="NCBI Taxonomy" id="7064"/>
    <lineage>
        <taxon>Eukaryota</taxon>
        <taxon>Metazoa</taxon>
        <taxon>Ecdysozoa</taxon>
        <taxon>Arthropoda</taxon>
        <taxon>Hexapoda</taxon>
        <taxon>Insecta</taxon>
        <taxon>Pterygota</taxon>
        <taxon>Neoptera</taxon>
        <taxon>Endopterygota</taxon>
        <taxon>Coleoptera</taxon>
        <taxon>Polyphaga</taxon>
        <taxon>Scarabaeiformia</taxon>
        <taxon>Scarabaeidae</taxon>
        <taxon>Rutelinae</taxon>
        <taxon>Popillia</taxon>
    </lineage>
</organism>
<reference evidence="2 3" key="1">
    <citation type="journal article" date="2024" name="BMC Genomics">
        <title>De novo assembly and annotation of Popillia japonica's genome with initial clues to its potential as an invasive pest.</title>
        <authorList>
            <person name="Cucini C."/>
            <person name="Boschi S."/>
            <person name="Funari R."/>
            <person name="Cardaioli E."/>
            <person name="Iannotti N."/>
            <person name="Marturano G."/>
            <person name="Paoli F."/>
            <person name="Bruttini M."/>
            <person name="Carapelli A."/>
            <person name="Frati F."/>
            <person name="Nardi F."/>
        </authorList>
    </citation>
    <scope>NUCLEOTIDE SEQUENCE [LARGE SCALE GENOMIC DNA]</scope>
    <source>
        <strain evidence="2">DMR45628</strain>
    </source>
</reference>
<evidence type="ECO:0000313" key="3">
    <source>
        <dbReference type="Proteomes" id="UP001458880"/>
    </source>
</evidence>
<accession>A0AAW1K670</accession>
<dbReference type="AlphaFoldDB" id="A0AAW1K670"/>
<sequence>MNSVAVIVASPPNHHVKKVMVHAPLGWASSTHKSIDIGESAAQPDTPAKRKRTSAALQQNFDISLVNASQSEHDSHTRSPITRSQGYTFTKAQNVSDDIRLFPSSEADFTGIVRFFTNDHIPFHT</sequence>
<dbReference type="EMBL" id="JASPKY010000256">
    <property type="protein sequence ID" value="KAK9712858.1"/>
    <property type="molecule type" value="Genomic_DNA"/>
</dbReference>
<feature type="region of interest" description="Disordered" evidence="1">
    <location>
        <begin position="66"/>
        <end position="87"/>
    </location>
</feature>
<feature type="compositionally biased region" description="Polar residues" evidence="1">
    <location>
        <begin position="78"/>
        <end position="87"/>
    </location>
</feature>
<proteinExistence type="predicted"/>
<comment type="caution">
    <text evidence="2">The sequence shown here is derived from an EMBL/GenBank/DDBJ whole genome shotgun (WGS) entry which is preliminary data.</text>
</comment>
<name>A0AAW1K670_POPJA</name>